<reference evidence="7" key="1">
    <citation type="submission" date="2015-11" db="EMBL/GenBank/DDBJ databases">
        <title>De novo transcriptome assembly of four potential Pierce s Disease insect vectors from Arizona vineyards.</title>
        <authorList>
            <person name="Tassone E.E."/>
        </authorList>
    </citation>
    <scope>NUCLEOTIDE SEQUENCE</scope>
</reference>
<organism evidence="7">
    <name type="scientific">Cuerna arida</name>
    <dbReference type="NCBI Taxonomy" id="1464854"/>
    <lineage>
        <taxon>Eukaryota</taxon>
        <taxon>Metazoa</taxon>
        <taxon>Ecdysozoa</taxon>
        <taxon>Arthropoda</taxon>
        <taxon>Hexapoda</taxon>
        <taxon>Insecta</taxon>
        <taxon>Pterygota</taxon>
        <taxon>Neoptera</taxon>
        <taxon>Paraneoptera</taxon>
        <taxon>Hemiptera</taxon>
        <taxon>Auchenorrhyncha</taxon>
        <taxon>Membracoidea</taxon>
        <taxon>Cicadellidae</taxon>
        <taxon>Cicadellinae</taxon>
        <taxon>Proconiini</taxon>
        <taxon>Cuerna</taxon>
    </lineage>
</organism>
<dbReference type="SUPFAM" id="SSF56529">
    <property type="entry name" value="FAH"/>
    <property type="match status" value="1"/>
</dbReference>
<dbReference type="PANTHER" id="PTHR11820:SF7">
    <property type="entry name" value="ACYLPYRUVASE FAHD1, MITOCHONDRIAL"/>
    <property type="match status" value="1"/>
</dbReference>
<keyword evidence="2" id="KW-0479">Metal-binding</keyword>
<dbReference type="GO" id="GO:0046872">
    <property type="term" value="F:metal ion binding"/>
    <property type="evidence" value="ECO:0007669"/>
    <property type="project" value="UniProtKB-KW"/>
</dbReference>
<evidence type="ECO:0000256" key="5">
    <source>
        <dbReference type="ARBA" id="ARBA00044973"/>
    </source>
</evidence>
<dbReference type="Gene3D" id="3.90.850.10">
    <property type="entry name" value="Fumarylacetoacetase-like, C-terminal domain"/>
    <property type="match status" value="1"/>
</dbReference>
<sequence length="230" mass="25498">DCYCRYTLSVKIMSSSSSVEFWKVGKKILGAGLNYKALCADRNIPIPTKPVIFMKPTTAYVTQGQNIQIPKELEVKEDVELGVLIGKNCKNVKPSEGLEYVTGYCLALDLTATNFLNEAKKKGLPWDLWKGFDTACPVSSFIPKQRIPDPSNVRLWCRLNGEMKTEANTSDMIFSVGELVSYISQYMTLEPYDLILTGSSRGNCQIHPGDVLEGGLEELVTFKFSVTAAC</sequence>
<dbReference type="PANTHER" id="PTHR11820">
    <property type="entry name" value="ACYLPYRUVASE"/>
    <property type="match status" value="1"/>
</dbReference>
<feature type="domain" description="Fumarylacetoacetase-like C-terminal" evidence="6">
    <location>
        <begin position="27"/>
        <end position="226"/>
    </location>
</feature>
<protein>
    <recommendedName>
        <fullName evidence="5">oxaloacetate tautomerase</fullName>
        <ecNumber evidence="5">5.3.2.2</ecNumber>
    </recommendedName>
    <alternativeName>
        <fullName evidence="3">Fumarylacetoacetate hydrolase domain-containing protein 1</fullName>
    </alternativeName>
</protein>
<name>A0A1B6FZW4_9HEMI</name>
<dbReference type="AlphaFoldDB" id="A0A1B6FZW4"/>
<gene>
    <name evidence="7" type="ORF">g.17710</name>
</gene>
<dbReference type="GO" id="GO:0018773">
    <property type="term" value="F:acetylpyruvate hydrolase activity"/>
    <property type="evidence" value="ECO:0007669"/>
    <property type="project" value="TreeGrafter"/>
</dbReference>
<accession>A0A1B6FZW4</accession>
<evidence type="ECO:0000313" key="7">
    <source>
        <dbReference type="EMBL" id="JAS55593.1"/>
    </source>
</evidence>
<proteinExistence type="inferred from homology"/>
<evidence type="ECO:0000256" key="4">
    <source>
        <dbReference type="ARBA" id="ARBA00044911"/>
    </source>
</evidence>
<dbReference type="GO" id="GO:0050163">
    <property type="term" value="F:oxaloacetate tautomerase activity"/>
    <property type="evidence" value="ECO:0007669"/>
    <property type="project" value="UniProtKB-EC"/>
</dbReference>
<dbReference type="EC" id="5.3.2.2" evidence="5"/>
<feature type="non-terminal residue" evidence="7">
    <location>
        <position position="1"/>
    </location>
</feature>
<evidence type="ECO:0000256" key="1">
    <source>
        <dbReference type="ARBA" id="ARBA00010211"/>
    </source>
</evidence>
<dbReference type="InterPro" id="IPR011234">
    <property type="entry name" value="Fumarylacetoacetase-like_C"/>
</dbReference>
<comment type="similarity">
    <text evidence="1">Belongs to the FAH family.</text>
</comment>
<evidence type="ECO:0000256" key="2">
    <source>
        <dbReference type="ARBA" id="ARBA00022723"/>
    </source>
</evidence>
<evidence type="ECO:0000259" key="6">
    <source>
        <dbReference type="Pfam" id="PF01557"/>
    </source>
</evidence>
<dbReference type="EMBL" id="GECZ01014176">
    <property type="protein sequence ID" value="JAS55593.1"/>
    <property type="molecule type" value="Transcribed_RNA"/>
</dbReference>
<dbReference type="GO" id="GO:0005739">
    <property type="term" value="C:mitochondrion"/>
    <property type="evidence" value="ECO:0007669"/>
    <property type="project" value="TreeGrafter"/>
</dbReference>
<comment type="catalytic activity">
    <reaction evidence="4">
        <text>oxaloacetate = enol-oxaloacetate</text>
        <dbReference type="Rhea" id="RHEA:16021"/>
        <dbReference type="ChEBI" id="CHEBI:16452"/>
        <dbReference type="ChEBI" id="CHEBI:17479"/>
        <dbReference type="EC" id="5.3.2.2"/>
    </reaction>
    <physiologicalReaction direction="right-to-left" evidence="4">
        <dbReference type="Rhea" id="RHEA:16023"/>
    </physiologicalReaction>
</comment>
<dbReference type="Pfam" id="PF01557">
    <property type="entry name" value="FAA_hydrolase"/>
    <property type="match status" value="1"/>
</dbReference>
<evidence type="ECO:0000256" key="3">
    <source>
        <dbReference type="ARBA" id="ARBA00042340"/>
    </source>
</evidence>
<dbReference type="InterPro" id="IPR036663">
    <property type="entry name" value="Fumarylacetoacetase_C_sf"/>
</dbReference>